<protein>
    <submittedName>
        <fullName evidence="1">Uncharacterized protein</fullName>
    </submittedName>
</protein>
<sequence length="55" mass="6414">MRPGYGLRHSIIIINQELKILAGRRRGLRGERERGLIENHMARDDDAVCETSRQR</sequence>
<organism evidence="1">
    <name type="scientific">Arundo donax</name>
    <name type="common">Giant reed</name>
    <name type="synonym">Donax arundinaceus</name>
    <dbReference type="NCBI Taxonomy" id="35708"/>
    <lineage>
        <taxon>Eukaryota</taxon>
        <taxon>Viridiplantae</taxon>
        <taxon>Streptophyta</taxon>
        <taxon>Embryophyta</taxon>
        <taxon>Tracheophyta</taxon>
        <taxon>Spermatophyta</taxon>
        <taxon>Magnoliopsida</taxon>
        <taxon>Liliopsida</taxon>
        <taxon>Poales</taxon>
        <taxon>Poaceae</taxon>
        <taxon>PACMAD clade</taxon>
        <taxon>Arundinoideae</taxon>
        <taxon>Arundineae</taxon>
        <taxon>Arundo</taxon>
    </lineage>
</organism>
<dbReference type="AlphaFoldDB" id="A0A0A9AJG2"/>
<reference evidence="1" key="1">
    <citation type="submission" date="2014-09" db="EMBL/GenBank/DDBJ databases">
        <authorList>
            <person name="Magalhaes I.L.F."/>
            <person name="Oliveira U."/>
            <person name="Santos F.R."/>
            <person name="Vidigal T.H.D.A."/>
            <person name="Brescovit A.D."/>
            <person name="Santos A.J."/>
        </authorList>
    </citation>
    <scope>NUCLEOTIDE SEQUENCE</scope>
    <source>
        <tissue evidence="1">Shoot tissue taken approximately 20 cm above the soil surface</tissue>
    </source>
</reference>
<evidence type="ECO:0000313" key="1">
    <source>
        <dbReference type="EMBL" id="JAD51839.1"/>
    </source>
</evidence>
<accession>A0A0A9AJG2</accession>
<reference evidence="1" key="2">
    <citation type="journal article" date="2015" name="Data Brief">
        <title>Shoot transcriptome of the giant reed, Arundo donax.</title>
        <authorList>
            <person name="Barrero R.A."/>
            <person name="Guerrero F.D."/>
            <person name="Moolhuijzen P."/>
            <person name="Goolsby J.A."/>
            <person name="Tidwell J."/>
            <person name="Bellgard S.E."/>
            <person name="Bellgard M.I."/>
        </authorList>
    </citation>
    <scope>NUCLEOTIDE SEQUENCE</scope>
    <source>
        <tissue evidence="1">Shoot tissue taken approximately 20 cm above the soil surface</tissue>
    </source>
</reference>
<proteinExistence type="predicted"/>
<dbReference type="EMBL" id="GBRH01246056">
    <property type="protein sequence ID" value="JAD51839.1"/>
    <property type="molecule type" value="Transcribed_RNA"/>
</dbReference>
<name>A0A0A9AJG2_ARUDO</name>